<dbReference type="InterPro" id="IPR027417">
    <property type="entry name" value="P-loop_NTPase"/>
</dbReference>
<feature type="domain" description="ABC transporter" evidence="1">
    <location>
        <begin position="1"/>
        <end position="82"/>
    </location>
</feature>
<gene>
    <name evidence="2" type="ORF">RYX56_21745</name>
</gene>
<dbReference type="GO" id="GO:0005524">
    <property type="term" value="F:ATP binding"/>
    <property type="evidence" value="ECO:0007669"/>
    <property type="project" value="UniProtKB-KW"/>
</dbReference>
<dbReference type="PANTHER" id="PTHR24221:SF654">
    <property type="entry name" value="ATP-BINDING CASSETTE SUB-FAMILY B MEMBER 6"/>
    <property type="match status" value="1"/>
</dbReference>
<accession>A0ABU3XGF8</accession>
<comment type="caution">
    <text evidence="2">The sequence shown here is derived from an EMBL/GenBank/DDBJ whole genome shotgun (WGS) entry which is preliminary data.</text>
</comment>
<keyword evidence="3" id="KW-1185">Reference proteome</keyword>
<sequence length="83" mass="9085">LGDNGTGKTTLIKLLLGLYQPAYGIIRFNGIHASSIQSDSLRQRIGVVSQSTFLFRGTVLDNILYGQNCKNRSTVEDLIDELG</sequence>
<dbReference type="RefSeq" id="WP_317124037.1">
    <property type="nucleotide sequence ID" value="NZ_JAWJBA010000153.1"/>
</dbReference>
<dbReference type="EMBL" id="JAWJBA010000153">
    <property type="protein sequence ID" value="MDV2686977.1"/>
    <property type="molecule type" value="Genomic_DNA"/>
</dbReference>
<keyword evidence="2" id="KW-0547">Nucleotide-binding</keyword>
<keyword evidence="2" id="KW-0067">ATP-binding</keyword>
<organism evidence="2 3">
    <name type="scientific">Alkalihalophilus lindianensis</name>
    <dbReference type="NCBI Taxonomy" id="1630542"/>
    <lineage>
        <taxon>Bacteria</taxon>
        <taxon>Bacillati</taxon>
        <taxon>Bacillota</taxon>
        <taxon>Bacilli</taxon>
        <taxon>Bacillales</taxon>
        <taxon>Bacillaceae</taxon>
        <taxon>Alkalihalophilus</taxon>
    </lineage>
</organism>
<feature type="non-terminal residue" evidence="2">
    <location>
        <position position="1"/>
    </location>
</feature>
<name>A0ABU3XGF8_9BACI</name>
<evidence type="ECO:0000313" key="2">
    <source>
        <dbReference type="EMBL" id="MDV2686977.1"/>
    </source>
</evidence>
<dbReference type="Gene3D" id="3.40.50.300">
    <property type="entry name" value="P-loop containing nucleotide triphosphate hydrolases"/>
    <property type="match status" value="1"/>
</dbReference>
<protein>
    <submittedName>
        <fullName evidence="2">ATP-binding cassette domain-containing protein</fullName>
    </submittedName>
</protein>
<proteinExistence type="predicted"/>
<evidence type="ECO:0000259" key="1">
    <source>
        <dbReference type="Pfam" id="PF00005"/>
    </source>
</evidence>
<dbReference type="Pfam" id="PF00005">
    <property type="entry name" value="ABC_tran"/>
    <property type="match status" value="1"/>
</dbReference>
<dbReference type="Proteomes" id="UP001287282">
    <property type="component" value="Unassembled WGS sequence"/>
</dbReference>
<dbReference type="PANTHER" id="PTHR24221">
    <property type="entry name" value="ATP-BINDING CASSETTE SUB-FAMILY B"/>
    <property type="match status" value="1"/>
</dbReference>
<dbReference type="InterPro" id="IPR003439">
    <property type="entry name" value="ABC_transporter-like_ATP-bd"/>
</dbReference>
<reference evidence="2 3" key="1">
    <citation type="submission" date="2023-10" db="EMBL/GenBank/DDBJ databases">
        <title>Screening of Alkalihalobacillus lindianensis BZ-TG-R113 and Its Alleviation of Salt Stress on Rapeseed Growth.</title>
        <authorList>
            <person name="Zhao B."/>
            <person name="Guo T."/>
        </authorList>
    </citation>
    <scope>NUCLEOTIDE SEQUENCE [LARGE SCALE GENOMIC DNA]</scope>
    <source>
        <strain evidence="2 3">BZ-TG-R113</strain>
    </source>
</reference>
<evidence type="ECO:0000313" key="3">
    <source>
        <dbReference type="Proteomes" id="UP001287282"/>
    </source>
</evidence>
<dbReference type="SUPFAM" id="SSF52540">
    <property type="entry name" value="P-loop containing nucleoside triphosphate hydrolases"/>
    <property type="match status" value="1"/>
</dbReference>
<dbReference type="InterPro" id="IPR039421">
    <property type="entry name" value="Type_1_exporter"/>
</dbReference>